<reference evidence="1" key="1">
    <citation type="submission" date="2023-03" db="EMBL/GenBank/DDBJ databases">
        <title>Massive genome expansion in bonnet fungi (Mycena s.s.) driven by repeated elements and novel gene families across ecological guilds.</title>
        <authorList>
            <consortium name="Lawrence Berkeley National Laboratory"/>
            <person name="Harder C.B."/>
            <person name="Miyauchi S."/>
            <person name="Viragh M."/>
            <person name="Kuo A."/>
            <person name="Thoen E."/>
            <person name="Andreopoulos B."/>
            <person name="Lu D."/>
            <person name="Skrede I."/>
            <person name="Drula E."/>
            <person name="Henrissat B."/>
            <person name="Morin E."/>
            <person name="Kohler A."/>
            <person name="Barry K."/>
            <person name="LaButti K."/>
            <person name="Morin E."/>
            <person name="Salamov A."/>
            <person name="Lipzen A."/>
            <person name="Mereny Z."/>
            <person name="Hegedus B."/>
            <person name="Baldrian P."/>
            <person name="Stursova M."/>
            <person name="Weitz H."/>
            <person name="Taylor A."/>
            <person name="Grigoriev I.V."/>
            <person name="Nagy L.G."/>
            <person name="Martin F."/>
            <person name="Kauserud H."/>
        </authorList>
    </citation>
    <scope>NUCLEOTIDE SEQUENCE</scope>
    <source>
        <strain evidence="1">9144</strain>
    </source>
</reference>
<evidence type="ECO:0008006" key="3">
    <source>
        <dbReference type="Google" id="ProtNLM"/>
    </source>
</evidence>
<protein>
    <recommendedName>
        <fullName evidence="3">F-box domain-containing protein</fullName>
    </recommendedName>
</protein>
<keyword evidence="2" id="KW-1185">Reference proteome</keyword>
<gene>
    <name evidence="1" type="ORF">GGX14DRAFT_385349</name>
</gene>
<dbReference type="Proteomes" id="UP001219525">
    <property type="component" value="Unassembled WGS sequence"/>
</dbReference>
<comment type="caution">
    <text evidence="1">The sequence shown here is derived from an EMBL/GenBank/DDBJ whole genome shotgun (WGS) entry which is preliminary data.</text>
</comment>
<sequence>MTIPHRVFTRQHLAVSRRRKTQSLLLELDSKVDSAVYTVKVSESDRSTYRGVNSDTLFAALPVELRVQIFRLVCDDYCSITDITGGPILLLRVCSAWKELALQTPQLWTSFALNCNSRRRGPTENEFLIRAMNRWLDRSRNLPLSFEFHCPVLDATCIDLIQPLLSASPRWRDVTLHAPSTSLLPLWDAPPGRFPSMQALSMETVGASPFLIRDLGINWAQLVKVNLFFISIPTLDECLHILREGVNLTQCSMNAICVLSANAPERFALPKLEYLQLKLYGGEHGGVLGTPEARFLVFLGALSLPGLKSLSLGWNVTHGPGPAHWSDVDKFAAFLEGLEAHLCALHLAYFPFDTRQALRCLAAVPSLRQLTISLSHADEEHDFIDNEYLRVLTLQPGCKEILPLLQRIRLESHGASFSNPVLLRFIASRWRYHNHNSRTGHLERVDLFSPKRRAEYLPRRFRDVKEGRLDVTAGLKAELSMVDVLGTFLDRDSYAQTCFMNCDFPPDICSLLVFN</sequence>
<dbReference type="AlphaFoldDB" id="A0AAD7E5Q2"/>
<organism evidence="1 2">
    <name type="scientific">Mycena pura</name>
    <dbReference type="NCBI Taxonomy" id="153505"/>
    <lineage>
        <taxon>Eukaryota</taxon>
        <taxon>Fungi</taxon>
        <taxon>Dikarya</taxon>
        <taxon>Basidiomycota</taxon>
        <taxon>Agaricomycotina</taxon>
        <taxon>Agaricomycetes</taxon>
        <taxon>Agaricomycetidae</taxon>
        <taxon>Agaricales</taxon>
        <taxon>Marasmiineae</taxon>
        <taxon>Mycenaceae</taxon>
        <taxon>Mycena</taxon>
    </lineage>
</organism>
<proteinExistence type="predicted"/>
<evidence type="ECO:0000313" key="1">
    <source>
        <dbReference type="EMBL" id="KAJ7229051.1"/>
    </source>
</evidence>
<name>A0AAD7E5Q2_9AGAR</name>
<accession>A0AAD7E5Q2</accession>
<dbReference type="EMBL" id="JARJCW010000002">
    <property type="protein sequence ID" value="KAJ7229051.1"/>
    <property type="molecule type" value="Genomic_DNA"/>
</dbReference>
<evidence type="ECO:0000313" key="2">
    <source>
        <dbReference type="Proteomes" id="UP001219525"/>
    </source>
</evidence>